<accession>A0A0D7BGE6</accession>
<reference evidence="2 3" key="1">
    <citation type="journal article" date="2015" name="Fungal Genet. Biol.">
        <title>Evolution of novel wood decay mechanisms in Agaricales revealed by the genome sequences of Fistulina hepatica and Cylindrobasidium torrendii.</title>
        <authorList>
            <person name="Floudas D."/>
            <person name="Held B.W."/>
            <person name="Riley R."/>
            <person name="Nagy L.G."/>
            <person name="Koehler G."/>
            <person name="Ransdell A.S."/>
            <person name="Younus H."/>
            <person name="Chow J."/>
            <person name="Chiniquy J."/>
            <person name="Lipzen A."/>
            <person name="Tritt A."/>
            <person name="Sun H."/>
            <person name="Haridas S."/>
            <person name="LaButti K."/>
            <person name="Ohm R.A."/>
            <person name="Kues U."/>
            <person name="Blanchette R.A."/>
            <person name="Grigoriev I.V."/>
            <person name="Minto R.E."/>
            <person name="Hibbett D.S."/>
        </authorList>
    </citation>
    <scope>NUCLEOTIDE SEQUENCE [LARGE SCALE GENOMIC DNA]</scope>
    <source>
        <strain evidence="2 3">FP15055 ss-10</strain>
    </source>
</reference>
<gene>
    <name evidence="2" type="ORF">CYLTODRAFT_373956</name>
</gene>
<dbReference type="AlphaFoldDB" id="A0A0D7BGE6"/>
<feature type="compositionally biased region" description="Acidic residues" evidence="1">
    <location>
        <begin position="249"/>
        <end position="269"/>
    </location>
</feature>
<sequence length="728" mass="81579">MKMGSLAPSQRILRVYDSLAPEAQRKLVEDHLATFFDAVPHKRAKQVLRKTAAIKRRHERTPTLDYHARKREIHELLAELVRDAKTSSLRDHSNRDVLMTELLHSCSTWITNIWTVAYEHHVQFREAHASLLFIAEAVRKLEDDLKVGACQCALRTYEVLVDIRDRNNQIVKHFEFHGPHNLIRVLLWTWRELFVSMSLADGPVYHDMMSTMLDDIEQELGWRSVARVVYGGSIAAGEEMQDDLRYDEGSEEEWEDIDTDESEEEEETSEFGHPRCTSPLHADHWTPQVSRQCLHLRQVIKRRMENIFKLAPSRSLYLVLQGFKAKHILQTLSTVATRSSDNMAAALDIYSNETDTKAIMDLLDSHSHLLRPRDSAVLQNALMTLSVDQTPRSKSLAISILEKQMFETVQSIYAAIRGAFYRIDDPKSIKDIERILGISHGSTRADNIEQWLDEVVTPTSAPLHAVAFAAMMMGIPAPGIDAAEEDDFWGHLNLDTHDPSLADLREELRPPLADRFDGWIEVADGYEKGSSSLRHVYQKMVTLMPFLRSADIAECMQARISERPSKRHVGDALAALSSFGATQRKRQAMREAKKRKAAQQQAAVAAAKLAKTPATSYIAQLGDKNNGTPSSGPSRSAPRTEDDDDGPPPLEPISDSSSGGSQHSHRLDSGDDDEDGPPPLESIQQFGLGQQHQQGVPQSLFTFPATVFGYPYGGAPPTTSYGGIDDVD</sequence>
<dbReference type="OrthoDB" id="2742205at2759"/>
<dbReference type="EMBL" id="KN880497">
    <property type="protein sequence ID" value="KIY68721.1"/>
    <property type="molecule type" value="Genomic_DNA"/>
</dbReference>
<feature type="region of interest" description="Disordered" evidence="1">
    <location>
        <begin position="618"/>
        <end position="697"/>
    </location>
</feature>
<evidence type="ECO:0000313" key="3">
    <source>
        <dbReference type="Proteomes" id="UP000054007"/>
    </source>
</evidence>
<dbReference type="Proteomes" id="UP000054007">
    <property type="component" value="Unassembled WGS sequence"/>
</dbReference>
<dbReference type="STRING" id="1314674.A0A0D7BGE6"/>
<feature type="compositionally biased region" description="Polar residues" evidence="1">
    <location>
        <begin position="618"/>
        <end position="634"/>
    </location>
</feature>
<proteinExistence type="predicted"/>
<evidence type="ECO:0000256" key="1">
    <source>
        <dbReference type="SAM" id="MobiDB-lite"/>
    </source>
</evidence>
<organism evidence="2 3">
    <name type="scientific">Cylindrobasidium torrendii FP15055 ss-10</name>
    <dbReference type="NCBI Taxonomy" id="1314674"/>
    <lineage>
        <taxon>Eukaryota</taxon>
        <taxon>Fungi</taxon>
        <taxon>Dikarya</taxon>
        <taxon>Basidiomycota</taxon>
        <taxon>Agaricomycotina</taxon>
        <taxon>Agaricomycetes</taxon>
        <taxon>Agaricomycetidae</taxon>
        <taxon>Agaricales</taxon>
        <taxon>Marasmiineae</taxon>
        <taxon>Physalacriaceae</taxon>
        <taxon>Cylindrobasidium</taxon>
    </lineage>
</organism>
<feature type="compositionally biased region" description="Low complexity" evidence="1">
    <location>
        <begin position="681"/>
        <end position="695"/>
    </location>
</feature>
<feature type="compositionally biased region" description="Low complexity" evidence="1">
    <location>
        <begin position="652"/>
        <end position="662"/>
    </location>
</feature>
<evidence type="ECO:0000313" key="2">
    <source>
        <dbReference type="EMBL" id="KIY68721.1"/>
    </source>
</evidence>
<protein>
    <submittedName>
        <fullName evidence="2">Uncharacterized protein</fullName>
    </submittedName>
</protein>
<name>A0A0D7BGE6_9AGAR</name>
<keyword evidence="3" id="KW-1185">Reference proteome</keyword>
<feature type="region of interest" description="Disordered" evidence="1">
    <location>
        <begin position="245"/>
        <end position="274"/>
    </location>
</feature>